<dbReference type="OrthoDB" id="4271929at2"/>
<dbReference type="SUPFAM" id="SSF47240">
    <property type="entry name" value="Ferritin-like"/>
    <property type="match status" value="1"/>
</dbReference>
<protein>
    <submittedName>
        <fullName evidence="6">Ferritin-like domain-containing protein</fullName>
        <ecNumber evidence="6">1.16.3.1</ecNumber>
    </submittedName>
</protein>
<feature type="binding site" evidence="3">
    <location>
        <position position="88"/>
    </location>
    <ligand>
        <name>Fe cation</name>
        <dbReference type="ChEBI" id="CHEBI:24875"/>
    </ligand>
</feature>
<feature type="binding site" evidence="3">
    <location>
        <position position="52"/>
    </location>
    <ligand>
        <name>Fe cation</name>
        <dbReference type="ChEBI" id="CHEBI:24875"/>
    </ligand>
</feature>
<keyword evidence="5" id="KW-1185">Reference proteome</keyword>
<keyword evidence="3" id="KW-0479">Metal-binding</keyword>
<reference evidence="6" key="4">
    <citation type="submission" date="2025-08" db="UniProtKB">
        <authorList>
            <consortium name="RefSeq"/>
        </authorList>
    </citation>
    <scope>IDENTIFICATION</scope>
</reference>
<keyword evidence="1" id="KW-0409">Iron storage</keyword>
<dbReference type="PROSITE" id="PS50905">
    <property type="entry name" value="FERRITIN_LIKE"/>
    <property type="match status" value="1"/>
</dbReference>
<dbReference type="PANTHER" id="PTHR30295:SF1">
    <property type="entry name" value="DNA PROTECTION DURING STARVATION PROTEIN"/>
    <property type="match status" value="1"/>
</dbReference>
<dbReference type="GO" id="GO:0008199">
    <property type="term" value="F:ferric iron binding"/>
    <property type="evidence" value="ECO:0007669"/>
    <property type="project" value="InterPro"/>
</dbReference>
<evidence type="ECO:0000313" key="6">
    <source>
        <dbReference type="RefSeq" id="WP_028312123.1"/>
    </source>
</evidence>
<evidence type="ECO:0000256" key="1">
    <source>
        <dbReference type="ARBA" id="ARBA00022434"/>
    </source>
</evidence>
<dbReference type="PANTHER" id="PTHR30295">
    <property type="entry name" value="BACTERIOFERRITIN"/>
    <property type="match status" value="1"/>
</dbReference>
<dbReference type="PIRSF" id="PIRSF018063">
    <property type="entry name" value="Ferrtn_UCP018063"/>
    <property type="match status" value="1"/>
</dbReference>
<reference evidence="6" key="2">
    <citation type="journal article" date="1996" name="Biochim. Biophys. Acta">
        <title>The ferritins: molecular properties, iron storage function and cellular regulation.</title>
        <authorList>
            <person name="Harrison P.M."/>
            <person name="Arosio P."/>
        </authorList>
    </citation>
    <scope>NUCLEOTIDE SEQUENCE</scope>
</reference>
<accession>A0A8B6X4Y7</accession>
<evidence type="ECO:0000256" key="3">
    <source>
        <dbReference type="PIRSR" id="PIRSR018063-50"/>
    </source>
</evidence>
<evidence type="ECO:0000256" key="2">
    <source>
        <dbReference type="ARBA" id="ARBA00023004"/>
    </source>
</evidence>
<dbReference type="Proteomes" id="UP000675920">
    <property type="component" value="Unplaced"/>
</dbReference>
<dbReference type="InterPro" id="IPR009078">
    <property type="entry name" value="Ferritin-like_SF"/>
</dbReference>
<organism evidence="5 6">
    <name type="scientific">Derxia gummosa DSM 723</name>
    <dbReference type="NCBI Taxonomy" id="1121388"/>
    <lineage>
        <taxon>Bacteria</taxon>
        <taxon>Pseudomonadati</taxon>
        <taxon>Pseudomonadota</taxon>
        <taxon>Betaproteobacteria</taxon>
        <taxon>Burkholderiales</taxon>
        <taxon>Alcaligenaceae</taxon>
        <taxon>Derxia</taxon>
    </lineage>
</organism>
<keyword evidence="2 3" id="KW-0408">Iron</keyword>
<dbReference type="InterPro" id="IPR012347">
    <property type="entry name" value="Ferritin-like"/>
</dbReference>
<feature type="domain" description="Ferritin-like diiron" evidence="4">
    <location>
        <begin position="35"/>
        <end position="181"/>
    </location>
</feature>
<name>A0A8B6X4Y7_9BURK</name>
<dbReference type="EC" id="1.16.3.1" evidence="6"/>
<dbReference type="InterPro" id="IPR008331">
    <property type="entry name" value="Ferritin_DPS_dom"/>
</dbReference>
<sequence length="181" mass="20071">MTLLHAKRPGLTDRNTLRAEARRSVSDGAVTVAYGADREAVIAMLQNALATELTCALRYRQHHFVAKSPVSPAIKNEFLEHANEEQQHADQIAERIVQLGGAPDFNPASFAARSDAEYVSGTELRQMLIENLVAERIAVQAYTEMIHAIGESDPTTRRLLESILAKEEEHADELSDLLPRE</sequence>
<dbReference type="AlphaFoldDB" id="A0A8B6X4Y7"/>
<evidence type="ECO:0000259" key="4">
    <source>
        <dbReference type="PROSITE" id="PS50905"/>
    </source>
</evidence>
<dbReference type="RefSeq" id="WP_028312123.1">
    <property type="nucleotide sequence ID" value="NZ_AXWS01000014.1"/>
</dbReference>
<reference evidence="6" key="1">
    <citation type="journal article" date="1987" name="Annu. Rev. Biochem.">
        <title>Ferritin: structure, gene regulation, and cellular function in animals, plants, and microorganisms.</title>
        <authorList>
            <person name="Theil E.C."/>
        </authorList>
    </citation>
    <scope>NUCLEOTIDE SEQUENCE</scope>
</reference>
<reference evidence="6" key="3">
    <citation type="journal article" date="1998" name="Met. Ions Biol. Syst.">
        <title>Structure-function relationships in the ferritins.</title>
        <authorList>
            <person name="Harrison P.M."/>
            <person name="Hempstead P.D."/>
            <person name="Artymiuk P.J."/>
            <person name="Andrews S.C."/>
        </authorList>
    </citation>
    <scope>NUCLEOTIDE SEQUENCE</scope>
</reference>
<feature type="binding site" evidence="3">
    <location>
        <position position="135"/>
    </location>
    <ligand>
        <name>Fe cation</name>
        <dbReference type="ChEBI" id="CHEBI:24875"/>
    </ligand>
</feature>
<dbReference type="GO" id="GO:0004322">
    <property type="term" value="F:ferroxidase activity"/>
    <property type="evidence" value="ECO:0007669"/>
    <property type="project" value="TreeGrafter"/>
</dbReference>
<feature type="binding site" evidence="3">
    <location>
        <position position="167"/>
    </location>
    <ligand>
        <name>Fe cation</name>
        <dbReference type="ChEBI" id="CHEBI:24875"/>
    </ligand>
</feature>
<dbReference type="InterPro" id="IPR009040">
    <property type="entry name" value="Ferritin-like_diiron"/>
</dbReference>
<dbReference type="Gene3D" id="1.20.1260.10">
    <property type="match status" value="1"/>
</dbReference>
<dbReference type="GO" id="GO:0006879">
    <property type="term" value="P:intracellular iron ion homeostasis"/>
    <property type="evidence" value="ECO:0007669"/>
    <property type="project" value="UniProtKB-KW"/>
</dbReference>
<dbReference type="InterPro" id="IPR014490">
    <property type="entry name" value="Dps-like"/>
</dbReference>
<dbReference type="GO" id="GO:0020037">
    <property type="term" value="F:heme binding"/>
    <property type="evidence" value="ECO:0007669"/>
    <property type="project" value="TreeGrafter"/>
</dbReference>
<dbReference type="Pfam" id="PF00210">
    <property type="entry name" value="Ferritin"/>
    <property type="match status" value="1"/>
</dbReference>
<proteinExistence type="predicted"/>
<feature type="binding site" evidence="3">
    <location>
        <position position="170"/>
    </location>
    <ligand>
        <name>Fe cation</name>
        <dbReference type="ChEBI" id="CHEBI:24875"/>
    </ligand>
</feature>
<dbReference type="GO" id="GO:0005829">
    <property type="term" value="C:cytosol"/>
    <property type="evidence" value="ECO:0007669"/>
    <property type="project" value="TreeGrafter"/>
</dbReference>
<evidence type="ECO:0000313" key="5">
    <source>
        <dbReference type="Proteomes" id="UP000675920"/>
    </source>
</evidence>